<dbReference type="OrthoDB" id="8206682at2"/>
<sequence>MRAPRATPFEALRGLARRVDSETPPGRDRAVDALRALAIGGVVLGHWLVTAIVYDSGTLRTTSPLRHLPGLAPASWLFQTLAVFFLVGGYAAARSRSAKASATSSSARARAGAAAYRRWLGARLARLFRPVVAVVLVWSAAAVAMLAAGAEAESVRGLVKLVVSPMWFLLVFAVLTAATPLVSRLHPLWPLAVVASVDAVRYGLPQLDGGPAWLGWVNVVAGWLVPYSLGAAWAEGRLRSRTAGWVLLLGGTAGAAGLVAWAGYPAAMVGVPGAAISNLDPPTLAAVAFGLAQCGAALLLLGPLRRVLRRPVAWAAVALVNLYAMTIFLWHQTAMIMVMALGLLAGRRLPGLHTVPDGPGWVVARLGWLPVFGLALVVCWTAFHRYERRPARIRRAPSKQDLISYETVSNKSMSGNMGS</sequence>
<organism evidence="2 3">
    <name type="scientific">Nonomuraea phyllanthi</name>
    <dbReference type="NCBI Taxonomy" id="2219224"/>
    <lineage>
        <taxon>Bacteria</taxon>
        <taxon>Bacillati</taxon>
        <taxon>Actinomycetota</taxon>
        <taxon>Actinomycetes</taxon>
        <taxon>Streptosporangiales</taxon>
        <taxon>Streptosporangiaceae</taxon>
        <taxon>Nonomuraea</taxon>
    </lineage>
</organism>
<protein>
    <submittedName>
        <fullName evidence="2">Acyltransferase family protein</fullName>
    </submittedName>
</protein>
<name>A0A5C4WA16_9ACTN</name>
<dbReference type="EMBL" id="VDLX02000009">
    <property type="protein sequence ID" value="KAB8192879.1"/>
    <property type="molecule type" value="Genomic_DNA"/>
</dbReference>
<accession>A0A5C4WA16</accession>
<gene>
    <name evidence="2" type="ORF">FH608_024585</name>
</gene>
<proteinExistence type="predicted"/>
<reference evidence="2 3" key="1">
    <citation type="submission" date="2019-10" db="EMBL/GenBank/DDBJ databases">
        <title>Nonomuraea sp. nov., isolated from Phyllanthus amarus.</title>
        <authorList>
            <person name="Klykleung N."/>
            <person name="Tanasupawat S."/>
        </authorList>
    </citation>
    <scope>NUCLEOTIDE SEQUENCE [LARGE SCALE GENOMIC DNA]</scope>
    <source>
        <strain evidence="2 3">PA1-10</strain>
    </source>
</reference>
<dbReference type="InterPro" id="IPR002656">
    <property type="entry name" value="Acyl_transf_3_dom"/>
</dbReference>
<keyword evidence="2" id="KW-0012">Acyltransferase</keyword>
<feature type="domain" description="Acyltransferase 3" evidence="1">
    <location>
        <begin position="30"/>
        <end position="382"/>
    </location>
</feature>
<evidence type="ECO:0000259" key="1">
    <source>
        <dbReference type="Pfam" id="PF01757"/>
    </source>
</evidence>
<dbReference type="AlphaFoldDB" id="A0A5C4WA16"/>
<dbReference type="Pfam" id="PF01757">
    <property type="entry name" value="Acyl_transf_3"/>
    <property type="match status" value="1"/>
</dbReference>
<evidence type="ECO:0000313" key="3">
    <source>
        <dbReference type="Proteomes" id="UP000312512"/>
    </source>
</evidence>
<dbReference type="Proteomes" id="UP000312512">
    <property type="component" value="Unassembled WGS sequence"/>
</dbReference>
<dbReference type="GO" id="GO:0016747">
    <property type="term" value="F:acyltransferase activity, transferring groups other than amino-acyl groups"/>
    <property type="evidence" value="ECO:0007669"/>
    <property type="project" value="InterPro"/>
</dbReference>
<keyword evidence="3" id="KW-1185">Reference proteome</keyword>
<keyword evidence="2" id="KW-0808">Transferase</keyword>
<evidence type="ECO:0000313" key="2">
    <source>
        <dbReference type="EMBL" id="KAB8192879.1"/>
    </source>
</evidence>
<comment type="caution">
    <text evidence="2">The sequence shown here is derived from an EMBL/GenBank/DDBJ whole genome shotgun (WGS) entry which is preliminary data.</text>
</comment>